<organism evidence="2 3">
    <name type="scientific">Hydrogenophaga intermedia</name>
    <dbReference type="NCBI Taxonomy" id="65786"/>
    <lineage>
        <taxon>Bacteria</taxon>
        <taxon>Pseudomonadati</taxon>
        <taxon>Pseudomonadota</taxon>
        <taxon>Betaproteobacteria</taxon>
        <taxon>Burkholderiales</taxon>
        <taxon>Comamonadaceae</taxon>
        <taxon>Hydrogenophaga</taxon>
    </lineage>
</organism>
<evidence type="ECO:0000259" key="1">
    <source>
        <dbReference type="Pfam" id="PF03372"/>
    </source>
</evidence>
<dbReference type="Gene3D" id="3.60.10.10">
    <property type="entry name" value="Endonuclease/exonuclease/phosphatase"/>
    <property type="match status" value="1"/>
</dbReference>
<dbReference type="GO" id="GO:0004527">
    <property type="term" value="F:exonuclease activity"/>
    <property type="evidence" value="ECO:0007669"/>
    <property type="project" value="UniProtKB-KW"/>
</dbReference>
<feature type="domain" description="Endonuclease/exonuclease/phosphatase" evidence="1">
    <location>
        <begin position="27"/>
        <end position="240"/>
    </location>
</feature>
<protein>
    <submittedName>
        <fullName evidence="2">Endonuclease exonuclease phosphatase</fullName>
    </submittedName>
</protein>
<accession>A0A1L1PI60</accession>
<dbReference type="SUPFAM" id="SSF56219">
    <property type="entry name" value="DNase I-like"/>
    <property type="match status" value="1"/>
</dbReference>
<dbReference type="EMBL" id="CCAE010000035">
    <property type="protein sequence ID" value="CDN89090.1"/>
    <property type="molecule type" value="Genomic_DNA"/>
</dbReference>
<dbReference type="InterPro" id="IPR051916">
    <property type="entry name" value="GPI-anchor_lipid_remodeler"/>
</dbReference>
<dbReference type="GO" id="GO:0016020">
    <property type="term" value="C:membrane"/>
    <property type="evidence" value="ECO:0007669"/>
    <property type="project" value="GOC"/>
</dbReference>
<keyword evidence="2" id="KW-0378">Hydrolase</keyword>
<dbReference type="InterPro" id="IPR005135">
    <property type="entry name" value="Endo/exonuclease/phosphatase"/>
</dbReference>
<dbReference type="InterPro" id="IPR036691">
    <property type="entry name" value="Endo/exonu/phosph_ase_sf"/>
</dbReference>
<dbReference type="PANTHER" id="PTHR14859">
    <property type="entry name" value="CALCOFLUOR WHITE HYPERSENSITIVE PROTEIN PRECURSOR"/>
    <property type="match status" value="1"/>
</dbReference>
<evidence type="ECO:0000313" key="2">
    <source>
        <dbReference type="EMBL" id="CDN89090.1"/>
    </source>
</evidence>
<name>A0A1L1PI60_HYDIT</name>
<dbReference type="AlphaFoldDB" id="A0A1L1PI60"/>
<proteinExistence type="predicted"/>
<keyword evidence="3" id="KW-1185">Reference proteome</keyword>
<keyword evidence="2" id="KW-0540">Nuclease</keyword>
<gene>
    <name evidence="2" type="ORF">BN948_03527</name>
</gene>
<dbReference type="PANTHER" id="PTHR14859:SF1">
    <property type="entry name" value="PGAP2-INTERACTING PROTEIN"/>
    <property type="match status" value="1"/>
</dbReference>
<dbReference type="RefSeq" id="WP_009518376.1">
    <property type="nucleotide sequence ID" value="NZ_CCAE010000035.1"/>
</dbReference>
<dbReference type="Proteomes" id="UP000028878">
    <property type="component" value="Unassembled WGS sequence"/>
</dbReference>
<dbReference type="GO" id="GO:0006506">
    <property type="term" value="P:GPI anchor biosynthetic process"/>
    <property type="evidence" value="ECO:0007669"/>
    <property type="project" value="TreeGrafter"/>
</dbReference>
<sequence>MPLKRDGASLRVLTVNIHKGYSFFNRRFVLHELREAVRAVKSDLVFLQEVRGGGDPDERHPGVSQYEFLADTIWRDHAYGRNAVAPRDSYGNAVLSHFPIVKSHNHRLSHPRIQPQRGVLHCVVNHGALPALHLMCVHLGLLEGDREHQIAALHEIIGSEVPADAPLIVAGDFNDWRQRVDGRLAQIGLSEVFRQSHGRHARSFPAAWPLLRLDRIYVRNVETVQPLPMPRHPWSRLSDHAPLAAEVRLKEAA</sequence>
<dbReference type="Pfam" id="PF03372">
    <property type="entry name" value="Exo_endo_phos"/>
    <property type="match status" value="1"/>
</dbReference>
<reference evidence="3" key="1">
    <citation type="submission" date="2014-11" db="EMBL/GenBank/DDBJ databases">
        <title>Draft genome sequence of Hydrogenophaga intermedia S1.</title>
        <authorList>
            <person name="Gan H.M."/>
            <person name="Chew T.H."/>
            <person name="Stolz A."/>
        </authorList>
    </citation>
    <scope>NUCLEOTIDE SEQUENCE [LARGE SCALE GENOMIC DNA]</scope>
    <source>
        <strain evidence="3">S1</strain>
    </source>
</reference>
<keyword evidence="2" id="KW-0255">Endonuclease</keyword>
<evidence type="ECO:0000313" key="3">
    <source>
        <dbReference type="Proteomes" id="UP000028878"/>
    </source>
</evidence>
<dbReference type="GO" id="GO:0004519">
    <property type="term" value="F:endonuclease activity"/>
    <property type="evidence" value="ECO:0007669"/>
    <property type="project" value="UniProtKB-KW"/>
</dbReference>
<keyword evidence="2" id="KW-0269">Exonuclease</keyword>